<name>A0AAU7BTE3_9FLAO</name>
<dbReference type="InterPro" id="IPR003400">
    <property type="entry name" value="ExbD"/>
</dbReference>
<comment type="subcellular location">
    <subcellularLocation>
        <location evidence="1">Cell membrane</location>
        <topology evidence="1">Single-pass membrane protein</topology>
    </subcellularLocation>
    <subcellularLocation>
        <location evidence="7">Cell membrane</location>
        <topology evidence="7">Single-pass type II membrane protein</topology>
    </subcellularLocation>
</comment>
<evidence type="ECO:0000256" key="2">
    <source>
        <dbReference type="ARBA" id="ARBA00005811"/>
    </source>
</evidence>
<evidence type="ECO:0000256" key="7">
    <source>
        <dbReference type="RuleBase" id="RU003879"/>
    </source>
</evidence>
<dbReference type="AlphaFoldDB" id="A0AAU7BTE3"/>
<gene>
    <name evidence="8" type="ORF">ABGB03_15200</name>
</gene>
<organism evidence="8">
    <name type="scientific">Pontimicrobium sp. SW4</name>
    <dbReference type="NCBI Taxonomy" id="3153519"/>
    <lineage>
        <taxon>Bacteria</taxon>
        <taxon>Pseudomonadati</taxon>
        <taxon>Bacteroidota</taxon>
        <taxon>Flavobacteriia</taxon>
        <taxon>Flavobacteriales</taxon>
        <taxon>Flavobacteriaceae</taxon>
        <taxon>Pontimicrobium</taxon>
    </lineage>
</organism>
<keyword evidence="3" id="KW-1003">Cell membrane</keyword>
<keyword evidence="7" id="KW-0813">Transport</keyword>
<dbReference type="RefSeq" id="WP_347923564.1">
    <property type="nucleotide sequence ID" value="NZ_CP157199.1"/>
</dbReference>
<dbReference type="GO" id="GO:0022857">
    <property type="term" value="F:transmembrane transporter activity"/>
    <property type="evidence" value="ECO:0007669"/>
    <property type="project" value="InterPro"/>
</dbReference>
<comment type="similarity">
    <text evidence="2 7">Belongs to the ExbD/TolR family.</text>
</comment>
<keyword evidence="4 7" id="KW-0812">Transmembrane</keyword>
<keyword evidence="5" id="KW-1133">Transmembrane helix</keyword>
<evidence type="ECO:0000313" key="8">
    <source>
        <dbReference type="EMBL" id="XBG61199.1"/>
    </source>
</evidence>
<accession>A0AAU7BTE3</accession>
<dbReference type="GO" id="GO:0005886">
    <property type="term" value="C:plasma membrane"/>
    <property type="evidence" value="ECO:0007669"/>
    <property type="project" value="UniProtKB-SubCell"/>
</dbReference>
<dbReference type="GO" id="GO:0015031">
    <property type="term" value="P:protein transport"/>
    <property type="evidence" value="ECO:0007669"/>
    <property type="project" value="UniProtKB-KW"/>
</dbReference>
<evidence type="ECO:0000256" key="5">
    <source>
        <dbReference type="ARBA" id="ARBA00022989"/>
    </source>
</evidence>
<keyword evidence="6" id="KW-0472">Membrane</keyword>
<proteinExistence type="inferred from homology"/>
<dbReference type="EMBL" id="CP157199">
    <property type="protein sequence ID" value="XBG61199.1"/>
    <property type="molecule type" value="Genomic_DNA"/>
</dbReference>
<evidence type="ECO:0000256" key="3">
    <source>
        <dbReference type="ARBA" id="ARBA00022475"/>
    </source>
</evidence>
<sequence length="303" mass="35776">MQTVNKHLFSLIFIILIVPITKAQTSKIELPLGIEEIKVNYTSPIISIYVDKENAVYLEEEQIEISELGKRLSYIRYKLPIEDIVFTKVFLYIDKVVPYKIIDKIKTEIASVYMYNTYYKTGSVEDKDLLKGLGFRNHQSFFRYQHIEKKTTKKQEEEDRRYNDSIRRINEETEMGFLLPPPPPPMHWTAEFKHKLYSDQQEIIDEILEGKSYSCVSIGNNGIKIEKELINFDDLEDIEKVFLNNDVLLVNFDDNLVYKNYFKMINIVRKLERKNKERHIPLFAEISSEIKGIHQKSGIKFCN</sequence>
<evidence type="ECO:0000256" key="1">
    <source>
        <dbReference type="ARBA" id="ARBA00004162"/>
    </source>
</evidence>
<evidence type="ECO:0000256" key="6">
    <source>
        <dbReference type="ARBA" id="ARBA00023136"/>
    </source>
</evidence>
<keyword evidence="7" id="KW-0653">Protein transport</keyword>
<evidence type="ECO:0000256" key="4">
    <source>
        <dbReference type="ARBA" id="ARBA00022692"/>
    </source>
</evidence>
<reference evidence="8" key="1">
    <citation type="submission" date="2024-05" db="EMBL/GenBank/DDBJ databases">
        <title>Pontimicrobium maritimus sp. nov., isolated form sea water.</title>
        <authorList>
            <person name="Muhammad N."/>
            <person name="Vuong T.Q."/>
            <person name="Han H.L."/>
            <person name="Kim S.-G."/>
        </authorList>
    </citation>
    <scope>NUCLEOTIDE SEQUENCE</scope>
    <source>
        <strain evidence="8">SW4</strain>
    </source>
</reference>
<dbReference type="Pfam" id="PF02472">
    <property type="entry name" value="ExbD"/>
    <property type="match status" value="1"/>
</dbReference>
<protein>
    <submittedName>
        <fullName evidence="8">Biopolymer transporter ExbD</fullName>
    </submittedName>
</protein>